<dbReference type="Proteomes" id="UP000815698">
    <property type="component" value="Chromosome"/>
</dbReference>
<dbReference type="SUPFAM" id="SSF141530">
    <property type="entry name" value="PTSIIA/GutA-like"/>
    <property type="match status" value="1"/>
</dbReference>
<organism evidence="2 3">
    <name type="scientific">Dermabacter jinjuensis</name>
    <dbReference type="NCBI Taxonomy" id="1667168"/>
    <lineage>
        <taxon>Bacteria</taxon>
        <taxon>Bacillati</taxon>
        <taxon>Actinomycetota</taxon>
        <taxon>Actinomycetes</taxon>
        <taxon>Micrococcales</taxon>
        <taxon>Dermabacteraceae</taxon>
        <taxon>Dermabacter</taxon>
    </lineage>
</organism>
<proteinExistence type="predicted"/>
<protein>
    <submittedName>
        <fullName evidence="2">PTS sorbitol transporter subunit IIA</fullName>
    </submittedName>
</protein>
<dbReference type="Pfam" id="PF03829">
    <property type="entry name" value="PTSIIA_gutA"/>
    <property type="match status" value="1"/>
</dbReference>
<feature type="modified residue" description="Phosphohistidine; by HPr" evidence="1">
    <location>
        <position position="44"/>
    </location>
</feature>
<name>A0ABM6PQD0_9MICO</name>
<dbReference type="PANTHER" id="PTHR40398">
    <property type="entry name" value="PTS SYSTEM GLUCITOL/SORBITOL-SPECIFIC EIIA COMPONENT"/>
    <property type="match status" value="1"/>
</dbReference>
<gene>
    <name evidence="2" type="ORF">COP05_09770</name>
</gene>
<dbReference type="PROSITE" id="PS51097">
    <property type="entry name" value="PTS_EIIA_TYPE_5"/>
    <property type="match status" value="1"/>
</dbReference>
<reference evidence="2 3" key="1">
    <citation type="journal article" date="2016" name="Int. J. Syst. Evol. Microbiol.">
        <title>Dermabacter jinjuensis sp. nov., a novel species of the genus Dermabacter isolated from a clinical specimen.</title>
        <authorList>
            <person name="Park Y.K."/>
            <person name="Lee K.M."/>
            <person name="Lee W.K."/>
            <person name="Cho M.J."/>
            <person name="Lee H.S."/>
            <person name="Cho Y.G."/>
            <person name="Lee Y.C."/>
            <person name="Lee W.K."/>
            <person name="Seong W.K."/>
            <person name="Hwang K.J."/>
        </authorList>
    </citation>
    <scope>NUCLEOTIDE SEQUENCE [LARGE SCALE GENOMIC DNA]</scope>
    <source>
        <strain evidence="2 3">32T</strain>
    </source>
</reference>
<dbReference type="InterPro" id="IPR036665">
    <property type="entry name" value="PTS_IIA_glucitol/sorbitol_sf"/>
</dbReference>
<evidence type="ECO:0000313" key="3">
    <source>
        <dbReference type="Proteomes" id="UP000815698"/>
    </source>
</evidence>
<dbReference type="RefSeq" id="WP_096883393.1">
    <property type="nucleotide sequence ID" value="NZ_CP023482.1"/>
</dbReference>
<keyword evidence="3" id="KW-1185">Reference proteome</keyword>
<dbReference type="PANTHER" id="PTHR40398:SF1">
    <property type="entry name" value="PTS SYSTEM GLUCITOL_SORBITOL-SPECIFIC EIIA COMPONENT"/>
    <property type="match status" value="1"/>
</dbReference>
<evidence type="ECO:0000313" key="2">
    <source>
        <dbReference type="EMBL" id="ATH97330.1"/>
    </source>
</evidence>
<dbReference type="Gene3D" id="2.40.33.40">
    <property type="entry name" value="Phosphotransferase system, glucitol/sorbitol-specific IIA component"/>
    <property type="match status" value="1"/>
</dbReference>
<dbReference type="InterPro" id="IPR004716">
    <property type="entry name" value="PTS_IIA_glucitol/sorbitol-sp"/>
</dbReference>
<accession>A0ABM6PQD0</accession>
<sequence>MSNELWSAKISQIGADAEMMFSEGVIILFGEPVPPSLAEVALVHTGGSTLTRDLVVGDVVDIDGHKYTVTALGEIANKNLAELGHIVLYINQPDQSVLPGAVLVSGPDEFTTPQVGAKICVTGA</sequence>
<dbReference type="EMBL" id="CP023482">
    <property type="protein sequence ID" value="ATH97330.1"/>
    <property type="molecule type" value="Genomic_DNA"/>
</dbReference>
<evidence type="ECO:0000256" key="1">
    <source>
        <dbReference type="PROSITE-ProRule" id="PRU00420"/>
    </source>
</evidence>